<comment type="catalytic activity">
    <reaction evidence="6">
        <text>Couples ATP hydrolysis with the unwinding of duplex DNA by translocating in the 3'-5' direction.</text>
        <dbReference type="EC" id="5.6.2.4"/>
    </reaction>
</comment>
<protein>
    <recommendedName>
        <fullName evidence="7">DNA 3'-5' helicase</fullName>
        <ecNumber evidence="7">5.6.2.4</ecNumber>
    </recommendedName>
</protein>
<dbReference type="InterPro" id="IPR013498">
    <property type="entry name" value="Topo_IA_Znf"/>
</dbReference>
<evidence type="ECO:0000256" key="5">
    <source>
        <dbReference type="ARBA" id="ARBA00023235"/>
    </source>
</evidence>
<evidence type="ECO:0000256" key="8">
    <source>
        <dbReference type="ARBA" id="ARBA00048988"/>
    </source>
</evidence>
<dbReference type="PANTHER" id="PTHR11070:SF63">
    <property type="entry name" value="DNA HELICASE IV"/>
    <property type="match status" value="1"/>
</dbReference>
<dbReference type="Gene3D" id="3.40.50.300">
    <property type="entry name" value="P-loop containing nucleotide triphosphate hydrolases"/>
    <property type="match status" value="3"/>
</dbReference>
<accession>A0ABW8DQ99</accession>
<evidence type="ECO:0000256" key="6">
    <source>
        <dbReference type="ARBA" id="ARBA00034617"/>
    </source>
</evidence>
<feature type="domain" description="UvrD-like helicase ATP-binding" evidence="10">
    <location>
        <begin position="189"/>
        <end position="649"/>
    </location>
</feature>
<evidence type="ECO:0000313" key="11">
    <source>
        <dbReference type="EMBL" id="MFJ2288205.1"/>
    </source>
</evidence>
<dbReference type="EMBL" id="JBIUVY010000031">
    <property type="protein sequence ID" value="MFJ2288205.1"/>
    <property type="molecule type" value="Genomic_DNA"/>
</dbReference>
<dbReference type="Pfam" id="PF13361">
    <property type="entry name" value="UvrD_C"/>
    <property type="match status" value="1"/>
</dbReference>
<keyword evidence="4 9" id="KW-0067">ATP-binding</keyword>
<dbReference type="InterPro" id="IPR000212">
    <property type="entry name" value="DNA_helicase_UvrD/REP"/>
</dbReference>
<gene>
    <name evidence="11" type="ORF">ACIOUF_17900</name>
</gene>
<keyword evidence="12" id="KW-1185">Reference proteome</keyword>
<keyword evidence="3 9" id="KW-0347">Helicase</keyword>
<reference evidence="11 12" key="1">
    <citation type="submission" date="2024-10" db="EMBL/GenBank/DDBJ databases">
        <title>The Natural Products Discovery Center: Release of the First 8490 Sequenced Strains for Exploring Actinobacteria Biosynthetic Diversity.</title>
        <authorList>
            <person name="Kalkreuter E."/>
            <person name="Kautsar S.A."/>
            <person name="Yang D."/>
            <person name="Bader C.D."/>
            <person name="Teijaro C.N."/>
            <person name="Fluegel L."/>
            <person name="Davis C.M."/>
            <person name="Simpson J.R."/>
            <person name="Lauterbach L."/>
            <person name="Steele A.D."/>
            <person name="Gui C."/>
            <person name="Meng S."/>
            <person name="Li G."/>
            <person name="Viehrig K."/>
            <person name="Ye F."/>
            <person name="Su P."/>
            <person name="Kiefer A.F."/>
            <person name="Nichols A."/>
            <person name="Cepeda A.J."/>
            <person name="Yan W."/>
            <person name="Fan B."/>
            <person name="Jiang Y."/>
            <person name="Adhikari A."/>
            <person name="Zheng C.-J."/>
            <person name="Schuster L."/>
            <person name="Cowan T.M."/>
            <person name="Smanski M.J."/>
            <person name="Chevrette M.G."/>
            <person name="De Carvalho L.P.S."/>
            <person name="Shen B."/>
        </authorList>
    </citation>
    <scope>NUCLEOTIDE SEQUENCE [LARGE SCALE GENOMIC DNA]</scope>
    <source>
        <strain evidence="11 12">NPDC087689</strain>
    </source>
</reference>
<sequence>MITDLTPPWWARWIPSAARVLTISNTGLEICSRKQKENVDWTAIDDHPEKAALWFLNMVTLKTPGGTSRLFFGNAKRRDAAWEALVRAWYMPRITEAKTRLDEFEQSLKDARYIRTSKWQPFRQQAIAWGTTTPPVPPEGTVVDEHRAVIARMRELIEHPERWLTKSREDYIQQALKDHKELFDTVESSELTTDQRRACVIDEDNNLVLAGAGTGKTSTVIGRVAFLVKSGQAKPEEILLLAYGKKAAEELRERLEQKLGIKGFTAETFHRLGRCIVTAAEKKPTAITPMATDKKLKAQFVNSVFEAKQREPAYRELLLSYFEQWLYPVRNPFDFTTLGDYYRFLEDNDIRSLKGEVVKGFGECDIANFLFKNGIEYQYEATYFTPLQSPDRATYCPDFYLPEYGIYIEHFGTDRQGNTAPYIDRARYQADMEWKRKVHLTGDTYLIETYHYEKQEGVLLEGLKKKLSNAGVVLNPLPPEAVLETLREFGAITQFASILTDMLGLLRAANLSDQELVDLIARSANPGQTGAALTLLAPIGETYAATLKSQRKMDFDDMINKANQYVLDQTFKSPWKYIVVDEFQDIAKSRADLVLALRDRQEDVSLFCVGDDWQSIFRFTGSDISFTADFEKIFGATCPTELKKTFRFNSMIGAVASRFVMQNDRQIKKDIKSHTVVDEPTVSLVRAALGDDQSKAEAIERTVARISQVASAGSSVYFLARFKHDLPDLEGYAARYPNLSFKNDSIHSSKGKEADYVILLGLSKGKYGLPSEIVTHPLIEALQPKAEAYPHAEERRLFYVALTRARHRVYLVCDMLRCSPFVRELIDGTYPLELRELAASDEQKNAIALNCPVCTQGNLVNRRAKATGSTFIACSNWPRCTHIESGCRQCDAPMVRSGRYRLCISPTCDGWVAVCPSSGGNMVYREKVNRWGCSHYRGADSSSCRHMERVIQAPPPKRPT</sequence>
<dbReference type="InterPro" id="IPR027417">
    <property type="entry name" value="P-loop_NTPase"/>
</dbReference>
<evidence type="ECO:0000256" key="9">
    <source>
        <dbReference type="PROSITE-ProRule" id="PRU00560"/>
    </source>
</evidence>
<evidence type="ECO:0000256" key="3">
    <source>
        <dbReference type="ARBA" id="ARBA00022806"/>
    </source>
</evidence>
<dbReference type="Gene3D" id="3.30.65.10">
    <property type="entry name" value="Bacterial Topoisomerase I, domain 1"/>
    <property type="match status" value="1"/>
</dbReference>
<evidence type="ECO:0000313" key="12">
    <source>
        <dbReference type="Proteomes" id="UP001617296"/>
    </source>
</evidence>
<dbReference type="RefSeq" id="WP_401233674.1">
    <property type="nucleotide sequence ID" value="NZ_JBIUVY010000031.1"/>
</dbReference>
<dbReference type="Pfam" id="PF00580">
    <property type="entry name" value="UvrD-helicase"/>
    <property type="match status" value="2"/>
</dbReference>
<dbReference type="SUPFAM" id="SSF52540">
    <property type="entry name" value="P-loop containing nucleoside triphosphate hydrolases"/>
    <property type="match status" value="1"/>
</dbReference>
<dbReference type="EC" id="5.6.2.4" evidence="7"/>
<organism evidence="11 12">
    <name type="scientific">Pseudomonas iridis</name>
    <dbReference type="NCBI Taxonomy" id="2710587"/>
    <lineage>
        <taxon>Bacteria</taxon>
        <taxon>Pseudomonadati</taxon>
        <taxon>Pseudomonadota</taxon>
        <taxon>Gammaproteobacteria</taxon>
        <taxon>Pseudomonadales</taxon>
        <taxon>Pseudomonadaceae</taxon>
        <taxon>Pseudomonas</taxon>
    </lineage>
</organism>
<keyword evidence="1 9" id="KW-0547">Nucleotide-binding</keyword>
<dbReference type="Proteomes" id="UP001617296">
    <property type="component" value="Unassembled WGS sequence"/>
</dbReference>
<evidence type="ECO:0000256" key="1">
    <source>
        <dbReference type="ARBA" id="ARBA00022741"/>
    </source>
</evidence>
<dbReference type="PANTHER" id="PTHR11070">
    <property type="entry name" value="UVRD / RECB / PCRA DNA HELICASE FAMILY MEMBER"/>
    <property type="match status" value="1"/>
</dbReference>
<keyword evidence="5" id="KW-0413">Isomerase</keyword>
<dbReference type="Gene3D" id="3.40.91.30">
    <property type="match status" value="1"/>
</dbReference>
<keyword evidence="2 9" id="KW-0378">Hydrolase</keyword>
<comment type="caution">
    <text evidence="11">The sequence shown here is derived from an EMBL/GenBank/DDBJ whole genome shotgun (WGS) entry which is preliminary data.</text>
</comment>
<feature type="binding site" evidence="9">
    <location>
        <begin position="210"/>
        <end position="217"/>
    </location>
    <ligand>
        <name>ATP</name>
        <dbReference type="ChEBI" id="CHEBI:30616"/>
    </ligand>
</feature>
<dbReference type="InterPro" id="IPR014016">
    <property type="entry name" value="UvrD-like_ATP-bd"/>
</dbReference>
<proteinExistence type="predicted"/>
<evidence type="ECO:0000256" key="2">
    <source>
        <dbReference type="ARBA" id="ARBA00022801"/>
    </source>
</evidence>
<evidence type="ECO:0000256" key="7">
    <source>
        <dbReference type="ARBA" id="ARBA00034808"/>
    </source>
</evidence>
<dbReference type="PROSITE" id="PS51198">
    <property type="entry name" value="UVRD_HELICASE_ATP_BIND"/>
    <property type="match status" value="1"/>
</dbReference>
<comment type="catalytic activity">
    <reaction evidence="8">
        <text>ATP + H2O = ADP + phosphate + H(+)</text>
        <dbReference type="Rhea" id="RHEA:13065"/>
        <dbReference type="ChEBI" id="CHEBI:15377"/>
        <dbReference type="ChEBI" id="CHEBI:15378"/>
        <dbReference type="ChEBI" id="CHEBI:30616"/>
        <dbReference type="ChEBI" id="CHEBI:43474"/>
        <dbReference type="ChEBI" id="CHEBI:456216"/>
        <dbReference type="EC" id="5.6.2.4"/>
    </reaction>
</comment>
<evidence type="ECO:0000256" key="4">
    <source>
        <dbReference type="ARBA" id="ARBA00022840"/>
    </source>
</evidence>
<evidence type="ECO:0000259" key="10">
    <source>
        <dbReference type="PROSITE" id="PS51198"/>
    </source>
</evidence>
<name>A0ABW8DQ99_9PSED</name>
<dbReference type="InterPro" id="IPR014017">
    <property type="entry name" value="DNA_helicase_UvrD-like_C"/>
</dbReference>
<dbReference type="Pfam" id="PF01396">
    <property type="entry name" value="Zn_ribbon_Top1"/>
    <property type="match status" value="1"/>
</dbReference>